<reference evidence="2" key="1">
    <citation type="submission" date="2020-10" db="EMBL/GenBank/DDBJ databases">
        <authorList>
            <person name="Gilroy R."/>
        </authorList>
    </citation>
    <scope>NUCLEOTIDE SEQUENCE</scope>
    <source>
        <strain evidence="2">F1-3629</strain>
    </source>
</reference>
<sequence length="140" mass="15464">MSRLLLNIHALVCTLALFAVGIRASASSQDGTYDVFVPIAKYMGQGNAEKLSAWFADNLEIAVMSPSNASSRSQARQILEAFFNSYTPRSFEITHTAGRSHFKYAIGSLNAGGEIFSVTIFVCRCDDEYSIQQLKIERLK</sequence>
<feature type="chain" id="PRO_5037557372" evidence="1">
    <location>
        <begin position="20"/>
        <end position="140"/>
    </location>
</feature>
<dbReference type="Proteomes" id="UP000771749">
    <property type="component" value="Unassembled WGS sequence"/>
</dbReference>
<dbReference type="EMBL" id="JADIMJ010000127">
    <property type="protein sequence ID" value="MBO8454703.1"/>
    <property type="molecule type" value="Genomic_DNA"/>
</dbReference>
<feature type="signal peptide" evidence="1">
    <location>
        <begin position="1"/>
        <end position="19"/>
    </location>
</feature>
<evidence type="ECO:0000313" key="3">
    <source>
        <dbReference type="Proteomes" id="UP000771749"/>
    </source>
</evidence>
<dbReference type="Pfam" id="PF16022">
    <property type="entry name" value="DUF4783"/>
    <property type="match status" value="1"/>
</dbReference>
<organism evidence="2 3">
    <name type="scientific">Candidatus Cryptobacteroides gallistercoris</name>
    <dbReference type="NCBI Taxonomy" id="2840765"/>
    <lineage>
        <taxon>Bacteria</taxon>
        <taxon>Pseudomonadati</taxon>
        <taxon>Bacteroidota</taxon>
        <taxon>Bacteroidia</taxon>
        <taxon>Bacteroidales</taxon>
        <taxon>Candidatus Cryptobacteroides</taxon>
    </lineage>
</organism>
<proteinExistence type="predicted"/>
<dbReference type="AlphaFoldDB" id="A0A940IH57"/>
<gene>
    <name evidence="2" type="ORF">IAC07_08295</name>
</gene>
<keyword evidence="1" id="KW-0732">Signal</keyword>
<name>A0A940IH57_9BACT</name>
<accession>A0A940IH57</accession>
<dbReference type="InterPro" id="IPR031977">
    <property type="entry name" value="DUF4783"/>
</dbReference>
<reference evidence="2" key="2">
    <citation type="journal article" date="2021" name="PeerJ">
        <title>Extensive microbial diversity within the chicken gut microbiome revealed by metagenomics and culture.</title>
        <authorList>
            <person name="Gilroy R."/>
            <person name="Ravi A."/>
            <person name="Getino M."/>
            <person name="Pursley I."/>
            <person name="Horton D.L."/>
            <person name="Alikhan N.F."/>
            <person name="Baker D."/>
            <person name="Gharbi K."/>
            <person name="Hall N."/>
            <person name="Watson M."/>
            <person name="Adriaenssens E.M."/>
            <person name="Foster-Nyarko E."/>
            <person name="Jarju S."/>
            <person name="Secka A."/>
            <person name="Antonio M."/>
            <person name="Oren A."/>
            <person name="Chaudhuri R.R."/>
            <person name="La Ragione R."/>
            <person name="Hildebrand F."/>
            <person name="Pallen M.J."/>
        </authorList>
    </citation>
    <scope>NUCLEOTIDE SEQUENCE</scope>
    <source>
        <strain evidence="2">F1-3629</strain>
    </source>
</reference>
<evidence type="ECO:0000256" key="1">
    <source>
        <dbReference type="SAM" id="SignalP"/>
    </source>
</evidence>
<dbReference type="Gene3D" id="3.10.450.50">
    <property type="match status" value="1"/>
</dbReference>
<protein>
    <submittedName>
        <fullName evidence="2">DUF4783 domain-containing protein</fullName>
    </submittedName>
</protein>
<evidence type="ECO:0000313" key="2">
    <source>
        <dbReference type="EMBL" id="MBO8454703.1"/>
    </source>
</evidence>
<comment type="caution">
    <text evidence="2">The sequence shown here is derived from an EMBL/GenBank/DDBJ whole genome shotgun (WGS) entry which is preliminary data.</text>
</comment>